<organism evidence="1 2">
    <name type="scientific">Chaetomium fimeti</name>
    <dbReference type="NCBI Taxonomy" id="1854472"/>
    <lineage>
        <taxon>Eukaryota</taxon>
        <taxon>Fungi</taxon>
        <taxon>Dikarya</taxon>
        <taxon>Ascomycota</taxon>
        <taxon>Pezizomycotina</taxon>
        <taxon>Sordariomycetes</taxon>
        <taxon>Sordariomycetidae</taxon>
        <taxon>Sordariales</taxon>
        <taxon>Chaetomiaceae</taxon>
        <taxon>Chaetomium</taxon>
    </lineage>
</organism>
<evidence type="ECO:0000313" key="1">
    <source>
        <dbReference type="EMBL" id="KAK3296732.1"/>
    </source>
</evidence>
<dbReference type="GeneID" id="87834701"/>
<dbReference type="EMBL" id="JAUEPN010000003">
    <property type="protein sequence ID" value="KAK3296732.1"/>
    <property type="molecule type" value="Genomic_DNA"/>
</dbReference>
<keyword evidence="2" id="KW-1185">Reference proteome</keyword>
<sequence length="220" mass="25382">MDRFPRDNALGSFEDLLQQLEELDDDSPREPFGGMAFKASPEQYLELLEMETRRDPGPSDYSCGVVYYKQKTSFIHRHLSVALTNMIAGQIRQKWTRRRALLLLFGSCYCARAEVRDDEESPTVYMAPDVAVLFRMFREPGDRCPPLVVEIAYAHRFTRDQLEARYKEYFKEGRIQVVLCLDVFYARGPDRASKTASALDRSAISMWIRDGNGNIQTVMD</sequence>
<dbReference type="RefSeq" id="XP_062660246.1">
    <property type="nucleotide sequence ID" value="XM_062797753.1"/>
</dbReference>
<protein>
    <recommendedName>
        <fullName evidence="3">Restriction endonuclease domain-containing protein</fullName>
    </recommendedName>
</protein>
<comment type="caution">
    <text evidence="1">The sequence shown here is derived from an EMBL/GenBank/DDBJ whole genome shotgun (WGS) entry which is preliminary data.</text>
</comment>
<dbReference type="InterPro" id="IPR012296">
    <property type="entry name" value="Nuclease_put_TT1808"/>
</dbReference>
<dbReference type="Proteomes" id="UP001278766">
    <property type="component" value="Unassembled WGS sequence"/>
</dbReference>
<proteinExistence type="predicted"/>
<gene>
    <name evidence="1" type="ORF">B0H64DRAFT_107491</name>
</gene>
<accession>A0AAE0LTA6</accession>
<evidence type="ECO:0008006" key="3">
    <source>
        <dbReference type="Google" id="ProtNLM"/>
    </source>
</evidence>
<dbReference type="Gene3D" id="3.90.1570.10">
    <property type="entry name" value="tt1808, chain A"/>
    <property type="match status" value="1"/>
</dbReference>
<reference evidence="1" key="2">
    <citation type="submission" date="2023-06" db="EMBL/GenBank/DDBJ databases">
        <authorList>
            <consortium name="Lawrence Berkeley National Laboratory"/>
            <person name="Haridas S."/>
            <person name="Hensen N."/>
            <person name="Bonometti L."/>
            <person name="Westerberg I."/>
            <person name="Brannstrom I.O."/>
            <person name="Guillou S."/>
            <person name="Cros-Aarteil S."/>
            <person name="Calhoun S."/>
            <person name="Kuo A."/>
            <person name="Mondo S."/>
            <person name="Pangilinan J."/>
            <person name="Riley R."/>
            <person name="Labutti K."/>
            <person name="Andreopoulos B."/>
            <person name="Lipzen A."/>
            <person name="Chen C."/>
            <person name="Yanf M."/>
            <person name="Daum C."/>
            <person name="Ng V."/>
            <person name="Clum A."/>
            <person name="Steindorff A."/>
            <person name="Ohm R."/>
            <person name="Martin F."/>
            <person name="Silar P."/>
            <person name="Natvig D."/>
            <person name="Lalanne C."/>
            <person name="Gautier V."/>
            <person name="Ament-Velasquez S.L."/>
            <person name="Kruys A."/>
            <person name="Hutchinson M.I."/>
            <person name="Powell A.J."/>
            <person name="Barry K."/>
            <person name="Miller A.N."/>
            <person name="Grigoriev I.V."/>
            <person name="Debuchy R."/>
            <person name="Gladieux P."/>
            <person name="Thoren M.H."/>
            <person name="Johannesson H."/>
        </authorList>
    </citation>
    <scope>NUCLEOTIDE SEQUENCE</scope>
    <source>
        <strain evidence="1">CBS 168.71</strain>
    </source>
</reference>
<reference evidence="1" key="1">
    <citation type="journal article" date="2023" name="Mol. Phylogenet. Evol.">
        <title>Genome-scale phylogeny and comparative genomics of the fungal order Sordariales.</title>
        <authorList>
            <person name="Hensen N."/>
            <person name="Bonometti L."/>
            <person name="Westerberg I."/>
            <person name="Brannstrom I.O."/>
            <person name="Guillou S."/>
            <person name="Cros-Aarteil S."/>
            <person name="Calhoun S."/>
            <person name="Haridas S."/>
            <person name="Kuo A."/>
            <person name="Mondo S."/>
            <person name="Pangilinan J."/>
            <person name="Riley R."/>
            <person name="LaButti K."/>
            <person name="Andreopoulos B."/>
            <person name="Lipzen A."/>
            <person name="Chen C."/>
            <person name="Yan M."/>
            <person name="Daum C."/>
            <person name="Ng V."/>
            <person name="Clum A."/>
            <person name="Steindorff A."/>
            <person name="Ohm R.A."/>
            <person name="Martin F."/>
            <person name="Silar P."/>
            <person name="Natvig D.O."/>
            <person name="Lalanne C."/>
            <person name="Gautier V."/>
            <person name="Ament-Velasquez S.L."/>
            <person name="Kruys A."/>
            <person name="Hutchinson M.I."/>
            <person name="Powell A.J."/>
            <person name="Barry K."/>
            <person name="Miller A.N."/>
            <person name="Grigoriev I.V."/>
            <person name="Debuchy R."/>
            <person name="Gladieux P."/>
            <person name="Hiltunen Thoren M."/>
            <person name="Johannesson H."/>
        </authorList>
    </citation>
    <scope>NUCLEOTIDE SEQUENCE</scope>
    <source>
        <strain evidence="1">CBS 168.71</strain>
    </source>
</reference>
<evidence type="ECO:0000313" key="2">
    <source>
        <dbReference type="Proteomes" id="UP001278766"/>
    </source>
</evidence>
<dbReference type="AlphaFoldDB" id="A0AAE0LTA6"/>
<name>A0AAE0LTA6_9PEZI</name>